<dbReference type="EMBL" id="CP037940">
    <property type="protein sequence ID" value="QBO36915.1"/>
    <property type="molecule type" value="Genomic_DNA"/>
</dbReference>
<sequence length="98" mass="10796">MVVATEEVENNSGFNIGDLVQAKKFANLEHDFEGTVEKIYDHALLVVITENDPEDQSTVNEYNHRAIIRMSETEVLIPAPEPEPVATDEAADVVADGE</sequence>
<evidence type="ECO:0008006" key="3">
    <source>
        <dbReference type="Google" id="ProtNLM"/>
    </source>
</evidence>
<accession>A0A4V1AIW4</accession>
<proteinExistence type="predicted"/>
<dbReference type="RefSeq" id="WP_133363992.1">
    <property type="nucleotide sequence ID" value="NZ_CP037940.1"/>
</dbReference>
<evidence type="ECO:0000313" key="1">
    <source>
        <dbReference type="EMBL" id="QBO36915.1"/>
    </source>
</evidence>
<dbReference type="AlphaFoldDB" id="A0A4V1AIW4"/>
<organism evidence="1 2">
    <name type="scientific">Periweissella cryptocerci</name>
    <dbReference type="NCBI Taxonomy" id="2506420"/>
    <lineage>
        <taxon>Bacteria</taxon>
        <taxon>Bacillati</taxon>
        <taxon>Bacillota</taxon>
        <taxon>Bacilli</taxon>
        <taxon>Lactobacillales</taxon>
        <taxon>Lactobacillaceae</taxon>
        <taxon>Periweissella</taxon>
    </lineage>
</organism>
<name>A0A4V1AIW4_9LACO</name>
<keyword evidence="2" id="KW-1185">Reference proteome</keyword>
<protein>
    <recommendedName>
        <fullName evidence="3">DUF2187 domain-containing protein</fullName>
    </recommendedName>
</protein>
<evidence type="ECO:0000313" key="2">
    <source>
        <dbReference type="Proteomes" id="UP000292886"/>
    </source>
</evidence>
<dbReference type="KEGG" id="wei:EQG49_10900"/>
<gene>
    <name evidence="1" type="ORF">EQG49_10900</name>
</gene>
<reference evidence="2" key="1">
    <citation type="submission" date="2019-03" db="EMBL/GenBank/DDBJ databases">
        <title>Weissella sp. 26KH-42 Genome sequencing.</title>
        <authorList>
            <person name="Heo J."/>
            <person name="Kim S.-J."/>
            <person name="Kim J.-S."/>
            <person name="Hong S.-B."/>
            <person name="Kwon S.-W."/>
        </authorList>
    </citation>
    <scope>NUCLEOTIDE SEQUENCE [LARGE SCALE GENOMIC DNA]</scope>
    <source>
        <strain evidence="2">26KH-42</strain>
    </source>
</reference>
<dbReference type="Proteomes" id="UP000292886">
    <property type="component" value="Chromosome"/>
</dbReference>
<dbReference type="OrthoDB" id="2247035at2"/>